<feature type="transmembrane region" description="Helical" evidence="8">
    <location>
        <begin position="999"/>
        <end position="1022"/>
    </location>
</feature>
<feature type="transmembrane region" description="Helical" evidence="8">
    <location>
        <begin position="926"/>
        <end position="946"/>
    </location>
</feature>
<evidence type="ECO:0000256" key="6">
    <source>
        <dbReference type="ARBA" id="ARBA00038046"/>
    </source>
</evidence>
<evidence type="ECO:0000313" key="10">
    <source>
        <dbReference type="EMBL" id="GAX10027.1"/>
    </source>
</evidence>
<sequence length="1080" mass="120349">MVRISKNADFGQLETIPTNYSGDLVGVDSMESIHGAPIEEEGPQYDIETKVEGSSKKGSYLARKHPDDYSIWERQAARVANRPCLYLWASFLISLGLSAIAMIVGDFTVTVNNAGWTSRGTVIANRHSQFILTFYDRLRLFRDEDGEFWDELINNVQPGWETQGDRRRLEAVLEYEDYTLQKQDRLDRHLPINMAAFQRKLQSVSNTSVISNCDLSWYGEDMIFGDHLWPIWKVNDVSEPNVLLNHDTFLDFCLSEEKTQKYLEENGLCFGCGESGCLPPFSLVFYVRLTIPDGLYSDCVKLADDWVTYNQQNPSLQESLFECVDESMADFDPLIDGADLPEPCPERFSVTLVDVDYGSASPLRYTSSIFATYRDSIDELYQKEGNFDRGTQRIEGAFDTREEHFVELEVDNALSRDMALATASAVITTIAMFIHTQSIFLTLIGFLQIIISFPLAYFVYTFIGGLTFFPFLNFIGIFVVFALGCDDVFVAVDKWKNARIQLGPDAETSEVAARAFPDSALAMFLTSLTTAIAFFGTAVCPVAPILCFAVFCGLLISLTYMLCVLLVFPALCIYDRSRYKSGCFDRLCCNCFRPPPEKIVDSDERPSLIHGILSRYYKAVHATRYFMFAAVGAIFVVCIIYAMKVQPPENGDVRLLRASNEFEKSASWREKILFESLLRSSGSSTYVVWGIKPADTGNHNDPTSFTQLVIDDTFQPSQLETQVYLRDFCARLFSQEFADSEDEDCPIDRFDSWLRNQSALPLNATDSIYLDHCANADGLPMDENSFHACIHNWSQEYSETFVLTRNGKVTIMYARFNGRIRFDTKFDITKGEWNLIENWFQNEKKNAPSGIGGMYFTSEDYWYFDTNASMISSAYVSSATAVAVGAAVILFSSHSFVLTFFSGIAITYVLASVVAGMVALGWTLGFIESICVSILIGISCDFVIHFSHAYSALPGEASRHARAKSSLIVMGPSILAAAFTTLAAAAIMLFTTITFFVKFAVVLFLTIVQATVAAFVVFTVIADVCGPSRPTYLIDKLGLLIQGNASNANIKGQSSFVAEVGDGTDQLGTTQPPPSSEGSS</sequence>
<dbReference type="SUPFAM" id="SSF82866">
    <property type="entry name" value="Multidrug efflux transporter AcrB transmembrane domain"/>
    <property type="match status" value="2"/>
</dbReference>
<dbReference type="Pfam" id="PF12349">
    <property type="entry name" value="Sterol-sensing"/>
    <property type="match status" value="1"/>
</dbReference>
<keyword evidence="11" id="KW-1185">Reference proteome</keyword>
<keyword evidence="4 8" id="KW-0472">Membrane</keyword>
<feature type="region of interest" description="Disordered" evidence="7">
    <location>
        <begin position="1060"/>
        <end position="1080"/>
    </location>
</feature>
<evidence type="ECO:0000313" key="11">
    <source>
        <dbReference type="Proteomes" id="UP000198406"/>
    </source>
</evidence>
<dbReference type="GO" id="GO:0007224">
    <property type="term" value="P:smoothened signaling pathway"/>
    <property type="evidence" value="ECO:0007669"/>
    <property type="project" value="TreeGrafter"/>
</dbReference>
<dbReference type="EMBL" id="BDSP01000014">
    <property type="protein sequence ID" value="GAX10027.1"/>
    <property type="molecule type" value="Genomic_DNA"/>
</dbReference>
<feature type="transmembrane region" description="Helical" evidence="8">
    <location>
        <begin position="84"/>
        <end position="104"/>
    </location>
</feature>
<dbReference type="InterPro" id="IPR053958">
    <property type="entry name" value="HMGCR/SNAP/NPC1-like_SSD"/>
</dbReference>
<dbReference type="OrthoDB" id="193905at2759"/>
<keyword evidence="3 8" id="KW-1133">Transmembrane helix</keyword>
<feature type="transmembrane region" description="Helical" evidence="8">
    <location>
        <begin position="967"/>
        <end position="993"/>
    </location>
</feature>
<proteinExistence type="inferred from homology"/>
<feature type="transmembrane region" description="Helical" evidence="8">
    <location>
        <begin position="441"/>
        <end position="463"/>
    </location>
</feature>
<feature type="transmembrane region" description="Helical" evidence="8">
    <location>
        <begin position="874"/>
        <end position="891"/>
    </location>
</feature>
<evidence type="ECO:0000256" key="4">
    <source>
        <dbReference type="ARBA" id="ARBA00023136"/>
    </source>
</evidence>
<name>A0A1Z5J7R1_FISSO</name>
<gene>
    <name evidence="10" type="ORF">FisN_25Lh124</name>
</gene>
<feature type="domain" description="SSD" evidence="9">
    <location>
        <begin position="441"/>
        <end position="573"/>
    </location>
</feature>
<evidence type="ECO:0000256" key="5">
    <source>
        <dbReference type="ARBA" id="ARBA00023180"/>
    </source>
</evidence>
<dbReference type="PANTHER" id="PTHR45951:SF3">
    <property type="entry name" value="PROTEIN DISPATCHED"/>
    <property type="match status" value="1"/>
</dbReference>
<evidence type="ECO:0000256" key="7">
    <source>
        <dbReference type="SAM" id="MobiDB-lite"/>
    </source>
</evidence>
<dbReference type="PROSITE" id="PS50156">
    <property type="entry name" value="SSD"/>
    <property type="match status" value="1"/>
</dbReference>
<protein>
    <recommendedName>
        <fullName evidence="9">SSD domain-containing protein</fullName>
    </recommendedName>
</protein>
<feature type="transmembrane region" description="Helical" evidence="8">
    <location>
        <begin position="625"/>
        <end position="643"/>
    </location>
</feature>
<dbReference type="GO" id="GO:0022857">
    <property type="term" value="F:transmembrane transporter activity"/>
    <property type="evidence" value="ECO:0007669"/>
    <property type="project" value="TreeGrafter"/>
</dbReference>
<dbReference type="InParanoid" id="A0A1Z5J7R1"/>
<evidence type="ECO:0000256" key="8">
    <source>
        <dbReference type="SAM" id="Phobius"/>
    </source>
</evidence>
<dbReference type="PANTHER" id="PTHR45951">
    <property type="entry name" value="PROTEIN DISPATCHED-RELATED"/>
    <property type="match status" value="1"/>
</dbReference>
<dbReference type="InterPro" id="IPR000731">
    <property type="entry name" value="SSD"/>
</dbReference>
<dbReference type="GO" id="GO:0016020">
    <property type="term" value="C:membrane"/>
    <property type="evidence" value="ECO:0007669"/>
    <property type="project" value="UniProtKB-SubCell"/>
</dbReference>
<feature type="transmembrane region" description="Helical" evidence="8">
    <location>
        <begin position="469"/>
        <end position="492"/>
    </location>
</feature>
<comment type="caution">
    <text evidence="10">The sequence shown here is derived from an EMBL/GenBank/DDBJ whole genome shotgun (WGS) entry which is preliminary data.</text>
</comment>
<dbReference type="Gene3D" id="1.20.1640.10">
    <property type="entry name" value="Multidrug efflux transporter AcrB transmembrane domain"/>
    <property type="match status" value="2"/>
</dbReference>
<comment type="similarity">
    <text evidence="6">Belongs to the dispatched family.</text>
</comment>
<keyword evidence="2 8" id="KW-0812">Transmembrane</keyword>
<dbReference type="InterPro" id="IPR052081">
    <property type="entry name" value="Dispatched_Hh_regulator"/>
</dbReference>
<organism evidence="10 11">
    <name type="scientific">Fistulifera solaris</name>
    <name type="common">Oleaginous diatom</name>
    <dbReference type="NCBI Taxonomy" id="1519565"/>
    <lineage>
        <taxon>Eukaryota</taxon>
        <taxon>Sar</taxon>
        <taxon>Stramenopiles</taxon>
        <taxon>Ochrophyta</taxon>
        <taxon>Bacillariophyta</taxon>
        <taxon>Bacillariophyceae</taxon>
        <taxon>Bacillariophycidae</taxon>
        <taxon>Naviculales</taxon>
        <taxon>Naviculaceae</taxon>
        <taxon>Fistulifera</taxon>
    </lineage>
</organism>
<dbReference type="Proteomes" id="UP000198406">
    <property type="component" value="Unassembled WGS sequence"/>
</dbReference>
<evidence type="ECO:0000256" key="3">
    <source>
        <dbReference type="ARBA" id="ARBA00022989"/>
    </source>
</evidence>
<accession>A0A1Z5J7R1</accession>
<evidence type="ECO:0000256" key="1">
    <source>
        <dbReference type="ARBA" id="ARBA00004141"/>
    </source>
</evidence>
<feature type="compositionally biased region" description="Pro residues" evidence="7">
    <location>
        <begin position="1071"/>
        <end position="1080"/>
    </location>
</feature>
<feature type="transmembrane region" description="Helical" evidence="8">
    <location>
        <begin position="545"/>
        <end position="571"/>
    </location>
</feature>
<feature type="transmembrane region" description="Helical" evidence="8">
    <location>
        <begin position="898"/>
        <end position="920"/>
    </location>
</feature>
<evidence type="ECO:0000256" key="2">
    <source>
        <dbReference type="ARBA" id="ARBA00022692"/>
    </source>
</evidence>
<keyword evidence="5" id="KW-0325">Glycoprotein</keyword>
<reference evidence="10 11" key="1">
    <citation type="journal article" date="2015" name="Plant Cell">
        <title>Oil accumulation by the oleaginous diatom Fistulifera solaris as revealed by the genome and transcriptome.</title>
        <authorList>
            <person name="Tanaka T."/>
            <person name="Maeda Y."/>
            <person name="Veluchamy A."/>
            <person name="Tanaka M."/>
            <person name="Abida H."/>
            <person name="Marechal E."/>
            <person name="Bowler C."/>
            <person name="Muto M."/>
            <person name="Sunaga Y."/>
            <person name="Tanaka M."/>
            <person name="Yoshino T."/>
            <person name="Taniguchi T."/>
            <person name="Fukuda Y."/>
            <person name="Nemoto M."/>
            <person name="Matsumoto M."/>
            <person name="Wong P.S."/>
            <person name="Aburatani S."/>
            <person name="Fujibuchi W."/>
        </authorList>
    </citation>
    <scope>NUCLEOTIDE SEQUENCE [LARGE SCALE GENOMIC DNA]</scope>
    <source>
        <strain evidence="10 11">JPCC DA0580</strain>
    </source>
</reference>
<feature type="transmembrane region" description="Helical" evidence="8">
    <location>
        <begin position="520"/>
        <end position="539"/>
    </location>
</feature>
<dbReference type="AlphaFoldDB" id="A0A1Z5J7R1"/>
<comment type="subcellular location">
    <subcellularLocation>
        <location evidence="1">Membrane</location>
        <topology evidence="1">Multi-pass membrane protein</topology>
    </subcellularLocation>
</comment>
<evidence type="ECO:0000259" key="9">
    <source>
        <dbReference type="PROSITE" id="PS50156"/>
    </source>
</evidence>